<keyword evidence="3" id="KW-0731">Sigma factor</keyword>
<dbReference type="EMBL" id="CP015136">
    <property type="protein sequence ID" value="AMY09200.1"/>
    <property type="molecule type" value="Genomic_DNA"/>
</dbReference>
<dbReference type="RefSeq" id="WP_110170965.1">
    <property type="nucleotide sequence ID" value="NZ_CP015136.1"/>
</dbReference>
<evidence type="ECO:0000259" key="5">
    <source>
        <dbReference type="Pfam" id="PF07638"/>
    </source>
</evidence>
<keyword evidence="4" id="KW-0804">Transcription</keyword>
<dbReference type="KEGG" id="abac:LuPra_02413"/>
<dbReference type="GO" id="GO:0016987">
    <property type="term" value="F:sigma factor activity"/>
    <property type="evidence" value="ECO:0007669"/>
    <property type="project" value="UniProtKB-KW"/>
</dbReference>
<name>A0A143PLZ9_LUTPR</name>
<reference evidence="7" key="2">
    <citation type="submission" date="2016-04" db="EMBL/GenBank/DDBJ databases">
        <title>First Complete Genome Sequence of a Subdivision 6 Acidobacterium.</title>
        <authorList>
            <person name="Huang S."/>
            <person name="Vieira S."/>
            <person name="Bunk B."/>
            <person name="Riedel T."/>
            <person name="Sproeer C."/>
            <person name="Overmann J."/>
        </authorList>
    </citation>
    <scope>NUCLEOTIDE SEQUENCE [LARGE SCALE GENOMIC DNA]</scope>
    <source>
        <strain evidence="7">DSM 100886 HEG_-6_39</strain>
    </source>
</reference>
<dbReference type="InterPro" id="IPR011517">
    <property type="entry name" value="RNA_pol_sigma70_ECF-like"/>
</dbReference>
<accession>A0A143PLZ9</accession>
<dbReference type="AlphaFoldDB" id="A0A143PLZ9"/>
<evidence type="ECO:0000256" key="4">
    <source>
        <dbReference type="ARBA" id="ARBA00023163"/>
    </source>
</evidence>
<dbReference type="SUPFAM" id="SSF88659">
    <property type="entry name" value="Sigma3 and sigma4 domains of RNA polymerase sigma factors"/>
    <property type="match status" value="1"/>
</dbReference>
<reference evidence="6 7" key="1">
    <citation type="journal article" date="2016" name="Genome Announc.">
        <title>First Complete Genome Sequence of a Subdivision 6 Acidobacterium Strain.</title>
        <authorList>
            <person name="Huang S."/>
            <person name="Vieira S."/>
            <person name="Bunk B."/>
            <person name="Riedel T."/>
            <person name="Sproer C."/>
            <person name="Overmann J."/>
        </authorList>
    </citation>
    <scope>NUCLEOTIDE SEQUENCE [LARGE SCALE GENOMIC DNA]</scope>
    <source>
        <strain evidence="7">DSM 100886 HEG_-6_39</strain>
    </source>
</reference>
<dbReference type="NCBIfam" id="TIGR02999">
    <property type="entry name" value="Sig-70_X6"/>
    <property type="match status" value="1"/>
</dbReference>
<dbReference type="OrthoDB" id="118280at2"/>
<dbReference type="InterPro" id="IPR014284">
    <property type="entry name" value="RNA_pol_sigma-70_dom"/>
</dbReference>
<dbReference type="PANTHER" id="PTHR43133:SF39">
    <property type="entry name" value="SIMILAR TO RNA POLYMERASE SIGMA-E FACTOR"/>
    <property type="match status" value="1"/>
</dbReference>
<evidence type="ECO:0000313" key="7">
    <source>
        <dbReference type="Proteomes" id="UP000076079"/>
    </source>
</evidence>
<protein>
    <submittedName>
        <fullName evidence="6">RNA polymerase sigma factor</fullName>
    </submittedName>
</protein>
<dbReference type="InterPro" id="IPR013325">
    <property type="entry name" value="RNA_pol_sigma_r2"/>
</dbReference>
<evidence type="ECO:0000256" key="3">
    <source>
        <dbReference type="ARBA" id="ARBA00023082"/>
    </source>
</evidence>
<proteinExistence type="inferred from homology"/>
<evidence type="ECO:0000256" key="1">
    <source>
        <dbReference type="ARBA" id="ARBA00010641"/>
    </source>
</evidence>
<dbReference type="Proteomes" id="UP000076079">
    <property type="component" value="Chromosome"/>
</dbReference>
<dbReference type="InterPro" id="IPR036388">
    <property type="entry name" value="WH-like_DNA-bd_sf"/>
</dbReference>
<dbReference type="PANTHER" id="PTHR43133">
    <property type="entry name" value="RNA POLYMERASE ECF-TYPE SIGMA FACTO"/>
    <property type="match status" value="1"/>
</dbReference>
<dbReference type="STRING" id="1855912.LuPra_02413"/>
<comment type="similarity">
    <text evidence="1">Belongs to the sigma-70 factor family. ECF subfamily.</text>
</comment>
<gene>
    <name evidence="6" type="ORF">LuPra_02413</name>
</gene>
<dbReference type="InterPro" id="IPR053812">
    <property type="entry name" value="HTH_Sigma70_ECF-like"/>
</dbReference>
<dbReference type="NCBIfam" id="TIGR02937">
    <property type="entry name" value="sigma70-ECF"/>
    <property type="match status" value="1"/>
</dbReference>
<keyword evidence="7" id="KW-1185">Reference proteome</keyword>
<dbReference type="InterPro" id="IPR039425">
    <property type="entry name" value="RNA_pol_sigma-70-like"/>
</dbReference>
<dbReference type="Gene3D" id="1.10.10.10">
    <property type="entry name" value="Winged helix-like DNA-binding domain superfamily/Winged helix DNA-binding domain"/>
    <property type="match status" value="1"/>
</dbReference>
<keyword evidence="2" id="KW-0805">Transcription regulation</keyword>
<dbReference type="Pfam" id="PF07638">
    <property type="entry name" value="Sigma70_ECF"/>
    <property type="match status" value="1"/>
</dbReference>
<dbReference type="Gene3D" id="1.10.1740.10">
    <property type="match status" value="1"/>
</dbReference>
<evidence type="ECO:0000256" key="2">
    <source>
        <dbReference type="ARBA" id="ARBA00023015"/>
    </source>
</evidence>
<sequence>MDPAAEVTRLLLDLTNGEPAAADRLIPIVYEELRRLAAHYLRDEHAAITLQPTALVHEAYLRLVAQAMPDWESRSHFYGVAAHLMRQILVDHARRHRSQKRGGGQVTLALDGVVALVPMKSDDIVALDDALSALAAVDARKSRVIELRFFGGLSVEETARALNVSVGTIGRDQRLAEAWLHRELSRGES</sequence>
<organism evidence="6 7">
    <name type="scientific">Luteitalea pratensis</name>
    <dbReference type="NCBI Taxonomy" id="1855912"/>
    <lineage>
        <taxon>Bacteria</taxon>
        <taxon>Pseudomonadati</taxon>
        <taxon>Acidobacteriota</taxon>
        <taxon>Vicinamibacteria</taxon>
        <taxon>Vicinamibacterales</taxon>
        <taxon>Vicinamibacteraceae</taxon>
        <taxon>Luteitalea</taxon>
    </lineage>
</organism>
<dbReference type="GO" id="GO:0006352">
    <property type="term" value="P:DNA-templated transcription initiation"/>
    <property type="evidence" value="ECO:0007669"/>
    <property type="project" value="InterPro"/>
</dbReference>
<dbReference type="InterPro" id="IPR013324">
    <property type="entry name" value="RNA_pol_sigma_r3/r4-like"/>
</dbReference>
<evidence type="ECO:0000313" key="6">
    <source>
        <dbReference type="EMBL" id="AMY09200.1"/>
    </source>
</evidence>
<dbReference type="SUPFAM" id="SSF88946">
    <property type="entry name" value="Sigma2 domain of RNA polymerase sigma factors"/>
    <property type="match status" value="1"/>
</dbReference>
<feature type="domain" description="RNA polymerase sigma-70 ECF-like HTH" evidence="5">
    <location>
        <begin position="5"/>
        <end position="185"/>
    </location>
</feature>